<reference evidence="2 3" key="1">
    <citation type="submission" date="2018-05" db="EMBL/GenBank/DDBJ databases">
        <title>Genomic Encyclopedia of Type Strains, Phase IV (KMG-IV): sequencing the most valuable type-strain genomes for metagenomic binning, comparative biology and taxonomic classification.</title>
        <authorList>
            <person name="Goeker M."/>
        </authorList>
    </citation>
    <scope>NUCLEOTIDE SEQUENCE [LARGE SCALE GENOMIC DNA]</scope>
    <source>
        <strain evidence="2 3">DSM 566</strain>
    </source>
</reference>
<accession>A0A318HBQ1</accession>
<gene>
    <name evidence="2" type="ORF">C7444_10639</name>
</gene>
<evidence type="ECO:0000259" key="1">
    <source>
        <dbReference type="Pfam" id="PF07700"/>
    </source>
</evidence>
<dbReference type="InterPro" id="IPR024096">
    <property type="entry name" value="NO_sig/Golgi_transp_ligand-bd"/>
</dbReference>
<evidence type="ECO:0000313" key="2">
    <source>
        <dbReference type="EMBL" id="PXW96521.1"/>
    </source>
</evidence>
<dbReference type="InterPro" id="IPR038158">
    <property type="entry name" value="H-NOX_domain_sf"/>
</dbReference>
<keyword evidence="3" id="KW-1185">Reference proteome</keyword>
<name>A0A318HBQ1_9BURK</name>
<dbReference type="PANTHER" id="PTHR45655:SF13">
    <property type="entry name" value="SOLUBLE GUANYLATE CYCLASE GCY-32-RELATED"/>
    <property type="match status" value="1"/>
</dbReference>
<dbReference type="InterPro" id="IPR011644">
    <property type="entry name" value="Heme_NO-bd"/>
</dbReference>
<evidence type="ECO:0000313" key="3">
    <source>
        <dbReference type="Proteomes" id="UP000247811"/>
    </source>
</evidence>
<dbReference type="SUPFAM" id="SSF111126">
    <property type="entry name" value="Ligand-binding domain in the NO signalling and Golgi transport"/>
    <property type="match status" value="1"/>
</dbReference>
<dbReference type="RefSeq" id="WP_170130675.1">
    <property type="nucleotide sequence ID" value="NZ_QJJS01000006.1"/>
</dbReference>
<sequence length="185" mass="20593">MYGFVNRGLEQMVTARGGREAWRRVCRRAHLGSEGFVSLQVYPDTLTLRLIDAVSEELEISGERVQESFGAYWVTHTAPQGYGELLQPAGRSLCEFLEQLSQVHRRVRASVPELELPLMEVERLAPAGHCRLRCSSSADGFTALVTGMLRGLAQVLGDPVDIELQEVFTTGGRCHTVFMVRRSIS</sequence>
<protein>
    <submittedName>
        <fullName evidence="2">Heme-NO-binding protein</fullName>
    </submittedName>
</protein>
<proteinExistence type="predicted"/>
<dbReference type="Pfam" id="PF07700">
    <property type="entry name" value="HNOB"/>
    <property type="match status" value="1"/>
</dbReference>
<feature type="domain" description="Heme NO-binding" evidence="1">
    <location>
        <begin position="2"/>
        <end position="163"/>
    </location>
</feature>
<dbReference type="PANTHER" id="PTHR45655">
    <property type="entry name" value="GUANYLATE CYCLASE SOLUBLE SUBUNIT BETA-2"/>
    <property type="match status" value="1"/>
</dbReference>
<dbReference type="AlphaFoldDB" id="A0A318HBQ1"/>
<organism evidence="2 3">
    <name type="scientific">Sphaerotilus hippei</name>
    <dbReference type="NCBI Taxonomy" id="744406"/>
    <lineage>
        <taxon>Bacteria</taxon>
        <taxon>Pseudomonadati</taxon>
        <taxon>Pseudomonadota</taxon>
        <taxon>Betaproteobacteria</taxon>
        <taxon>Burkholderiales</taxon>
        <taxon>Sphaerotilaceae</taxon>
        <taxon>Sphaerotilus</taxon>
    </lineage>
</organism>
<dbReference type="Gene3D" id="3.90.1520.10">
    <property type="entry name" value="H-NOX domain"/>
    <property type="match status" value="1"/>
</dbReference>
<dbReference type="Proteomes" id="UP000247811">
    <property type="component" value="Unassembled WGS sequence"/>
</dbReference>
<dbReference type="EMBL" id="QJJS01000006">
    <property type="protein sequence ID" value="PXW96521.1"/>
    <property type="molecule type" value="Genomic_DNA"/>
</dbReference>
<dbReference type="GO" id="GO:0020037">
    <property type="term" value="F:heme binding"/>
    <property type="evidence" value="ECO:0007669"/>
    <property type="project" value="InterPro"/>
</dbReference>
<comment type="caution">
    <text evidence="2">The sequence shown here is derived from an EMBL/GenBank/DDBJ whole genome shotgun (WGS) entry which is preliminary data.</text>
</comment>